<keyword evidence="1" id="KW-1133">Transmembrane helix</keyword>
<accession>A0A2N0UYI9</accession>
<organism evidence="2 3">
    <name type="scientific">Ruminococcus bromii</name>
    <dbReference type="NCBI Taxonomy" id="40518"/>
    <lineage>
        <taxon>Bacteria</taxon>
        <taxon>Bacillati</taxon>
        <taxon>Bacillota</taxon>
        <taxon>Clostridia</taxon>
        <taxon>Eubacteriales</taxon>
        <taxon>Oscillospiraceae</taxon>
        <taxon>Ruminococcus</taxon>
    </lineage>
</organism>
<protein>
    <submittedName>
        <fullName evidence="2">Uncharacterized protein</fullName>
    </submittedName>
</protein>
<dbReference type="AlphaFoldDB" id="A0A2N0UYI9"/>
<keyword evidence="3" id="KW-1185">Reference proteome</keyword>
<feature type="transmembrane region" description="Helical" evidence="1">
    <location>
        <begin position="7"/>
        <end position="28"/>
    </location>
</feature>
<gene>
    <name evidence="2" type="ORF">RBATCC27255_00649</name>
</gene>
<feature type="transmembrane region" description="Helical" evidence="1">
    <location>
        <begin position="90"/>
        <end position="111"/>
    </location>
</feature>
<feature type="transmembrane region" description="Helical" evidence="1">
    <location>
        <begin position="34"/>
        <end position="54"/>
    </location>
</feature>
<keyword evidence="1" id="KW-0472">Membrane</keyword>
<dbReference type="Proteomes" id="UP000233425">
    <property type="component" value="Unassembled WGS sequence"/>
</dbReference>
<evidence type="ECO:0000313" key="3">
    <source>
        <dbReference type="Proteomes" id="UP000233425"/>
    </source>
</evidence>
<evidence type="ECO:0000313" key="2">
    <source>
        <dbReference type="EMBL" id="PKD32061.1"/>
    </source>
</evidence>
<feature type="transmembrane region" description="Helical" evidence="1">
    <location>
        <begin position="61"/>
        <end position="78"/>
    </location>
</feature>
<reference evidence="2" key="1">
    <citation type="journal article" date="2018" name="Environ. Microbiol.">
        <title>Sporulation capability and amylosome conservation among diverse human colonic and rumen isolates of the keystone starch-degrader Ruminococcus bromii.</title>
        <authorList>
            <person name="Mukhopadhya I."/>
            <person name="Morais S."/>
            <person name="Laverde-Gomez J."/>
            <person name="Sheridan P.O."/>
            <person name="Walker A.W."/>
            <person name="Kelly W."/>
            <person name="Klieve A.V."/>
            <person name="Ouwerkerk D."/>
            <person name="Duncan S.H."/>
            <person name="Louis P."/>
            <person name="Koropatkin N."/>
            <person name="Cockburn D."/>
            <person name="Kibler R."/>
            <person name="Cooper P.J."/>
            <person name="Sandoval C."/>
            <person name="Crost E."/>
            <person name="Juge N."/>
            <person name="Bayer E.A."/>
            <person name="Flint H.J."/>
        </authorList>
    </citation>
    <scope>NUCLEOTIDE SEQUENCE [LARGE SCALE GENOMIC DNA]</scope>
    <source>
        <strain evidence="2">ATCC 27255</strain>
    </source>
</reference>
<dbReference type="RefSeq" id="WP_101028731.1">
    <property type="nucleotide sequence ID" value="NZ_CABMMZ010000035.1"/>
</dbReference>
<sequence>MNKKILLIDVITLFLGMLAVFLLCIFKTTEISPLSITILIISLCAVLLSELFSLKIKGVKITNAVGTFAFFIVFYTFYNLPFLGFANSFGIQNSIGTLFLFSFTSKSLLYLSSILKNKNMDFAIKSNSLSRTKNYSQYFVRYFKYFSIFLLLGGIGVAVYNLFCMNIDISLADVLSGFNNLNPQFHSDFFN</sequence>
<evidence type="ECO:0000256" key="1">
    <source>
        <dbReference type="SAM" id="Phobius"/>
    </source>
</evidence>
<proteinExistence type="predicted"/>
<comment type="caution">
    <text evidence="2">The sequence shown here is derived from an EMBL/GenBank/DDBJ whole genome shotgun (WGS) entry which is preliminary data.</text>
</comment>
<name>A0A2N0UYI9_9FIRM</name>
<dbReference type="EMBL" id="NNSR01000035">
    <property type="protein sequence ID" value="PKD32061.1"/>
    <property type="molecule type" value="Genomic_DNA"/>
</dbReference>
<feature type="transmembrane region" description="Helical" evidence="1">
    <location>
        <begin position="142"/>
        <end position="163"/>
    </location>
</feature>
<keyword evidence="1" id="KW-0812">Transmembrane</keyword>